<reference evidence="1 2" key="1">
    <citation type="submission" date="2014-03" db="EMBL/GenBank/DDBJ databases">
        <title>Genome sequence of Sphingobium yanoikuyae B1.</title>
        <authorList>
            <person name="Gan H.M."/>
            <person name="Gan H.Y."/>
            <person name="Savka M.A."/>
        </authorList>
    </citation>
    <scope>NUCLEOTIDE SEQUENCE [LARGE SCALE GENOMIC DNA]</scope>
    <source>
        <strain evidence="1 2">B1</strain>
    </source>
</reference>
<dbReference type="STRING" id="13690.AX777_11380"/>
<dbReference type="Proteomes" id="UP000028534">
    <property type="component" value="Unassembled WGS sequence"/>
</dbReference>
<protein>
    <submittedName>
        <fullName evidence="1">Uncharacterized protein</fullName>
    </submittedName>
</protein>
<dbReference type="PATRIC" id="fig|13690.10.peg.3790"/>
<organism evidence="1 2">
    <name type="scientific">Sphingobium yanoikuyae</name>
    <name type="common">Sphingomonas yanoikuyae</name>
    <dbReference type="NCBI Taxonomy" id="13690"/>
    <lineage>
        <taxon>Bacteria</taxon>
        <taxon>Pseudomonadati</taxon>
        <taxon>Pseudomonadota</taxon>
        <taxon>Alphaproteobacteria</taxon>
        <taxon>Sphingomonadales</taxon>
        <taxon>Sphingomonadaceae</taxon>
        <taxon>Sphingobium</taxon>
    </lineage>
</organism>
<proteinExistence type="predicted"/>
<evidence type="ECO:0000313" key="1">
    <source>
        <dbReference type="EMBL" id="KEZ17203.1"/>
    </source>
</evidence>
<sequence>MGYLKTSIMWHDSKGGECEAYVGVRYTGHKGFRGDHIDPPEPATVEIDEIKVIEGCPLPDDYEATDELIAECLADWAEEAAEAEEWRAQSRRDQLMGGF</sequence>
<gene>
    <name evidence="1" type="ORF">CP98_03702</name>
</gene>
<name>A0A084EGW1_SPHYA</name>
<evidence type="ECO:0000313" key="2">
    <source>
        <dbReference type="Proteomes" id="UP000028534"/>
    </source>
</evidence>
<dbReference type="AlphaFoldDB" id="A0A084EGW1"/>
<comment type="caution">
    <text evidence="1">The sequence shown here is derived from an EMBL/GenBank/DDBJ whole genome shotgun (WGS) entry which is preliminary data.</text>
</comment>
<dbReference type="EMBL" id="JGVR01000024">
    <property type="protein sequence ID" value="KEZ17203.1"/>
    <property type="molecule type" value="Genomic_DNA"/>
</dbReference>
<accession>A0A084EGW1</accession>